<evidence type="ECO:0000313" key="8">
    <source>
        <dbReference type="Proteomes" id="UP000019763"/>
    </source>
</evidence>
<evidence type="ECO:0000256" key="6">
    <source>
        <dbReference type="SAM" id="Phobius"/>
    </source>
</evidence>
<dbReference type="OrthoDB" id="196717at2759"/>
<evidence type="ECO:0000256" key="1">
    <source>
        <dbReference type="ARBA" id="ARBA00004370"/>
    </source>
</evidence>
<dbReference type="Pfam" id="PF01066">
    <property type="entry name" value="CDP-OH_P_transf"/>
    <property type="match status" value="1"/>
</dbReference>
<dbReference type="VEuPathDB" id="CryptoDB:GNI_138460"/>
<protein>
    <submittedName>
        <fullName evidence="7">Ethanolaminephosphotransferase</fullName>
    </submittedName>
</protein>
<dbReference type="AlphaFoldDB" id="A0A023B0M9"/>
<comment type="similarity">
    <text evidence="2 5">Belongs to the CDP-alcohol phosphatidyltransferase class-I family.</text>
</comment>
<feature type="non-terminal residue" evidence="7">
    <location>
        <position position="187"/>
    </location>
</feature>
<dbReference type="PANTHER" id="PTHR10414">
    <property type="entry name" value="ETHANOLAMINEPHOSPHOTRANSFERASE"/>
    <property type="match status" value="1"/>
</dbReference>
<dbReference type="Proteomes" id="UP000019763">
    <property type="component" value="Unassembled WGS sequence"/>
</dbReference>
<comment type="caution">
    <text evidence="7">The sequence shown here is derived from an EMBL/GenBank/DDBJ whole genome shotgun (WGS) entry which is preliminary data.</text>
</comment>
<feature type="transmembrane region" description="Helical" evidence="6">
    <location>
        <begin position="38"/>
        <end position="70"/>
    </location>
</feature>
<evidence type="ECO:0000313" key="7">
    <source>
        <dbReference type="EMBL" id="EZG45478.1"/>
    </source>
</evidence>
<dbReference type="eggNOG" id="KOG2877">
    <property type="taxonomic scope" value="Eukaryota"/>
</dbReference>
<dbReference type="GeneID" id="22914921"/>
<evidence type="ECO:0000256" key="2">
    <source>
        <dbReference type="ARBA" id="ARBA00010441"/>
    </source>
</evidence>
<keyword evidence="3 5" id="KW-0808">Transferase</keyword>
<organism evidence="7 8">
    <name type="scientific">Gregarina niphandrodes</name>
    <name type="common">Septate eugregarine</name>
    <dbReference type="NCBI Taxonomy" id="110365"/>
    <lineage>
        <taxon>Eukaryota</taxon>
        <taxon>Sar</taxon>
        <taxon>Alveolata</taxon>
        <taxon>Apicomplexa</taxon>
        <taxon>Conoidasida</taxon>
        <taxon>Gregarinasina</taxon>
        <taxon>Eugregarinorida</taxon>
        <taxon>Gregarinidae</taxon>
        <taxon>Gregarina</taxon>
    </lineage>
</organism>
<gene>
    <name evidence="7" type="ORF">GNI_138460</name>
</gene>
<evidence type="ECO:0000256" key="3">
    <source>
        <dbReference type="ARBA" id="ARBA00022679"/>
    </source>
</evidence>
<keyword evidence="6" id="KW-1133">Transmembrane helix</keyword>
<reference evidence="7" key="1">
    <citation type="submission" date="2013-12" db="EMBL/GenBank/DDBJ databases">
        <authorList>
            <person name="Omoto C.K."/>
            <person name="Sibley D."/>
            <person name="Venepally P."/>
            <person name="Hadjithomas M."/>
            <person name="Karamycheva S."/>
            <person name="Brunk B."/>
            <person name="Roos D."/>
            <person name="Caler E."/>
            <person name="Lorenzi H."/>
        </authorList>
    </citation>
    <scope>NUCLEOTIDE SEQUENCE</scope>
</reference>
<name>A0A023B0M9_GRENI</name>
<dbReference type="PANTHER" id="PTHR10414:SF37">
    <property type="entry name" value="BB IN A BOXCAR, ISOFORM C"/>
    <property type="match status" value="1"/>
</dbReference>
<dbReference type="InterPro" id="IPR043130">
    <property type="entry name" value="CDP-OH_PTrfase_TM_dom"/>
</dbReference>
<dbReference type="InterPro" id="IPR000462">
    <property type="entry name" value="CDP-OH_P_trans"/>
</dbReference>
<evidence type="ECO:0000256" key="5">
    <source>
        <dbReference type="RuleBase" id="RU003750"/>
    </source>
</evidence>
<dbReference type="GO" id="GO:0008654">
    <property type="term" value="P:phospholipid biosynthetic process"/>
    <property type="evidence" value="ECO:0007669"/>
    <property type="project" value="InterPro"/>
</dbReference>
<comment type="subcellular location">
    <subcellularLocation>
        <location evidence="1">Membrane</location>
    </subcellularLocation>
</comment>
<dbReference type="InterPro" id="IPR048254">
    <property type="entry name" value="CDP_ALCOHOL_P_TRANSF_CS"/>
</dbReference>
<evidence type="ECO:0000256" key="4">
    <source>
        <dbReference type="ARBA" id="ARBA00023136"/>
    </source>
</evidence>
<keyword evidence="8" id="KW-1185">Reference proteome</keyword>
<sequence>MGEYEYTVPTTSPFYRGVVSPACEWLVRRIPANVTPDAITWVGLLFAATAVLVMPLSRWLAAVCWVLYATADNLDGKHARATKQASVKGEFLDHVVDSATCSLLTIILAASTEGHYPPCAMLTLTVQVPFIIGCWYYYSTGRILLGCTSKGQQGPWVTVDEINYIAVPLLIALQPLWTCFDVYGIKL</sequence>
<dbReference type="GO" id="GO:0016780">
    <property type="term" value="F:phosphotransferase activity, for other substituted phosphate groups"/>
    <property type="evidence" value="ECO:0007669"/>
    <property type="project" value="InterPro"/>
</dbReference>
<accession>A0A023B0M9</accession>
<keyword evidence="4 6" id="KW-0472">Membrane</keyword>
<dbReference type="InterPro" id="IPR014472">
    <property type="entry name" value="CHOPT"/>
</dbReference>
<dbReference type="EMBL" id="AFNH02001023">
    <property type="protein sequence ID" value="EZG45478.1"/>
    <property type="molecule type" value="Genomic_DNA"/>
</dbReference>
<dbReference type="PROSITE" id="PS00379">
    <property type="entry name" value="CDP_ALCOHOL_P_TRANSF"/>
    <property type="match status" value="1"/>
</dbReference>
<dbReference type="GO" id="GO:0016020">
    <property type="term" value="C:membrane"/>
    <property type="evidence" value="ECO:0007669"/>
    <property type="project" value="UniProtKB-SubCell"/>
</dbReference>
<keyword evidence="6" id="KW-0812">Transmembrane</keyword>
<dbReference type="Gene3D" id="1.20.120.1760">
    <property type="match status" value="1"/>
</dbReference>
<proteinExistence type="inferred from homology"/>
<dbReference type="RefSeq" id="XP_011132496.1">
    <property type="nucleotide sequence ID" value="XM_011134194.1"/>
</dbReference>